<reference evidence="2 3" key="1">
    <citation type="submission" date="2008-01" db="EMBL/GenBank/DDBJ databases">
        <authorList>
            <person name="Wagner-Dobler I."/>
            <person name="Ferriera S."/>
            <person name="Johnson J."/>
            <person name="Kravitz S."/>
            <person name="Beeson K."/>
            <person name="Sutton G."/>
            <person name="Rogers Y.-H."/>
            <person name="Friedman R."/>
            <person name="Frazier M."/>
            <person name="Venter J.C."/>
        </authorList>
    </citation>
    <scope>NUCLEOTIDE SEQUENCE [LARGE SCALE GENOMIC DNA]</scope>
    <source>
        <strain evidence="3">DSM 17067 / NCIMB 14079 / DFL-11</strain>
    </source>
</reference>
<dbReference type="AlphaFoldDB" id="A0A5E8H1N9"/>
<accession>A0A5E8H1N9</accession>
<keyword evidence="1" id="KW-0812">Transmembrane</keyword>
<dbReference type="EMBL" id="ACCU02000003">
    <property type="protein sequence ID" value="EEE46255.2"/>
    <property type="molecule type" value="Genomic_DNA"/>
</dbReference>
<dbReference type="RefSeq" id="WP_050776083.1">
    <property type="nucleotide sequence ID" value="NZ_CM011002.1"/>
</dbReference>
<keyword evidence="1" id="KW-0472">Membrane</keyword>
<feature type="transmembrane region" description="Helical" evidence="1">
    <location>
        <begin position="136"/>
        <end position="159"/>
    </location>
</feature>
<protein>
    <submittedName>
        <fullName evidence="2">Uncharacterized protein</fullName>
    </submittedName>
</protein>
<evidence type="ECO:0000313" key="2">
    <source>
        <dbReference type="EMBL" id="EEE46255.2"/>
    </source>
</evidence>
<evidence type="ECO:0000313" key="3">
    <source>
        <dbReference type="Proteomes" id="UP000004703"/>
    </source>
</evidence>
<name>A0A5E8H1N9_ROSAD</name>
<comment type="caution">
    <text evidence="2">The sequence shown here is derived from an EMBL/GenBank/DDBJ whole genome shotgun (WGS) entry which is preliminary data.</text>
</comment>
<reference evidence="2 3" key="2">
    <citation type="submission" date="2013-04" db="EMBL/GenBank/DDBJ databases">
        <authorList>
            <person name="Fiebig A."/>
            <person name="Pradella S."/>
            <person name="Wagner-Doebler I."/>
        </authorList>
    </citation>
    <scope>NUCLEOTIDE SEQUENCE [LARGE SCALE GENOMIC DNA]</scope>
    <source>
        <strain evidence="3">DSM 17067 / NCIMB 14079 / DFL-11</strain>
    </source>
</reference>
<keyword evidence="1" id="KW-1133">Transmembrane helix</keyword>
<sequence>MSADTSNEKASPRAEALQEYYFLQGEIGRFDQISHGVKRWSITVCFALIAAGFYRQTAWLFLVSALAAVMFWITEAQWKKYQQILILRIQNIEEYLKSGPVELYTGPRINDHFYSTLEDPGYGWKYSVKLLRLGNVYLPHALIFLFALLVLVLCVFGHVEASF</sequence>
<feature type="transmembrane region" description="Helical" evidence="1">
    <location>
        <begin position="60"/>
        <end position="78"/>
    </location>
</feature>
<dbReference type="Proteomes" id="UP000004703">
    <property type="component" value="Chromosome"/>
</dbReference>
<organism evidence="2 3">
    <name type="scientific">Roseibium alexandrii (strain DSM 17067 / NCIMB 14079 / DFL-11)</name>
    <name type="common">Labrenzia alexandrii</name>
    <dbReference type="NCBI Taxonomy" id="244592"/>
    <lineage>
        <taxon>Bacteria</taxon>
        <taxon>Pseudomonadati</taxon>
        <taxon>Pseudomonadota</taxon>
        <taxon>Alphaproteobacteria</taxon>
        <taxon>Hyphomicrobiales</taxon>
        <taxon>Stappiaceae</taxon>
        <taxon>Roseibium</taxon>
    </lineage>
</organism>
<proteinExistence type="predicted"/>
<evidence type="ECO:0000256" key="1">
    <source>
        <dbReference type="SAM" id="Phobius"/>
    </source>
</evidence>
<gene>
    <name evidence="2" type="ORF">SADFL11_3544</name>
</gene>